<evidence type="ECO:0000256" key="1">
    <source>
        <dbReference type="ARBA" id="ARBA00000085"/>
    </source>
</evidence>
<dbReference type="PANTHER" id="PTHR42878:SF15">
    <property type="entry name" value="BACTERIOPHYTOCHROME"/>
    <property type="match status" value="1"/>
</dbReference>
<dbReference type="SMART" id="SM00065">
    <property type="entry name" value="GAF"/>
    <property type="match status" value="1"/>
</dbReference>
<comment type="catalytic activity">
    <reaction evidence="1">
        <text>ATP + protein L-histidine = ADP + protein N-phospho-L-histidine.</text>
        <dbReference type="EC" id="2.7.13.3"/>
    </reaction>
</comment>
<dbReference type="SMART" id="SM00388">
    <property type="entry name" value="HisKA"/>
    <property type="match status" value="1"/>
</dbReference>
<dbReference type="InterPro" id="IPR003661">
    <property type="entry name" value="HisK_dim/P_dom"/>
</dbReference>
<proteinExistence type="predicted"/>
<dbReference type="InterPro" id="IPR036097">
    <property type="entry name" value="HisK_dim/P_sf"/>
</dbReference>
<dbReference type="CDD" id="cd00082">
    <property type="entry name" value="HisKA"/>
    <property type="match status" value="1"/>
</dbReference>
<organism evidence="8 9">
    <name type="scientific">Sulfuriferula nivalis</name>
    <dbReference type="NCBI Taxonomy" id="2675298"/>
    <lineage>
        <taxon>Bacteria</taxon>
        <taxon>Pseudomonadati</taxon>
        <taxon>Pseudomonadota</taxon>
        <taxon>Betaproteobacteria</taxon>
        <taxon>Nitrosomonadales</taxon>
        <taxon>Sulfuricellaceae</taxon>
        <taxon>Sulfuriferula</taxon>
    </lineage>
</organism>
<evidence type="ECO:0000256" key="3">
    <source>
        <dbReference type="ARBA" id="ARBA00012438"/>
    </source>
</evidence>
<evidence type="ECO:0000313" key="9">
    <source>
        <dbReference type="Proteomes" id="UP000463939"/>
    </source>
</evidence>
<accession>A0A809RIZ3</accession>
<dbReference type="SUPFAM" id="SSF55781">
    <property type="entry name" value="GAF domain-like"/>
    <property type="match status" value="1"/>
</dbReference>
<dbReference type="Gene3D" id="1.10.287.130">
    <property type="match status" value="1"/>
</dbReference>
<dbReference type="EMBL" id="AP021881">
    <property type="protein sequence ID" value="BBP01566.1"/>
    <property type="molecule type" value="Genomic_DNA"/>
</dbReference>
<dbReference type="Pfam" id="PF02518">
    <property type="entry name" value="HATPase_c"/>
    <property type="match status" value="1"/>
</dbReference>
<dbReference type="InterPro" id="IPR029016">
    <property type="entry name" value="GAF-like_dom_sf"/>
</dbReference>
<dbReference type="Pfam" id="PF00512">
    <property type="entry name" value="HisKA"/>
    <property type="match status" value="1"/>
</dbReference>
<keyword evidence="5" id="KW-0808">Transferase</keyword>
<dbReference type="GO" id="GO:0000155">
    <property type="term" value="F:phosphorelay sensor kinase activity"/>
    <property type="evidence" value="ECO:0007669"/>
    <property type="project" value="InterPro"/>
</dbReference>
<dbReference type="InterPro" id="IPR050351">
    <property type="entry name" value="BphY/WalK/GraS-like"/>
</dbReference>
<dbReference type="SMART" id="SM00387">
    <property type="entry name" value="HATPase_c"/>
    <property type="match status" value="1"/>
</dbReference>
<evidence type="ECO:0000256" key="2">
    <source>
        <dbReference type="ARBA" id="ARBA00004429"/>
    </source>
</evidence>
<comment type="subcellular location">
    <subcellularLocation>
        <location evidence="2">Cell inner membrane</location>
        <topology evidence="2">Multi-pass membrane protein</topology>
    </subcellularLocation>
</comment>
<protein>
    <recommendedName>
        <fullName evidence="3">histidine kinase</fullName>
        <ecNumber evidence="3">2.7.13.3</ecNumber>
    </recommendedName>
</protein>
<dbReference type="EC" id="2.7.13.3" evidence="3"/>
<dbReference type="Proteomes" id="UP000463939">
    <property type="component" value="Chromosome"/>
</dbReference>
<dbReference type="GO" id="GO:0000156">
    <property type="term" value="F:phosphorelay response regulator activity"/>
    <property type="evidence" value="ECO:0007669"/>
    <property type="project" value="TreeGrafter"/>
</dbReference>
<dbReference type="InterPro" id="IPR005467">
    <property type="entry name" value="His_kinase_dom"/>
</dbReference>
<dbReference type="GO" id="GO:0030295">
    <property type="term" value="F:protein kinase activator activity"/>
    <property type="evidence" value="ECO:0007669"/>
    <property type="project" value="TreeGrafter"/>
</dbReference>
<dbReference type="GO" id="GO:0005886">
    <property type="term" value="C:plasma membrane"/>
    <property type="evidence" value="ECO:0007669"/>
    <property type="project" value="UniProtKB-SubCell"/>
</dbReference>
<name>A0A809RIZ3_9PROT</name>
<reference evidence="9" key="1">
    <citation type="submission" date="2019-11" db="EMBL/GenBank/DDBJ databases">
        <title>Isolation and characterization of a novel species in the genus Sulfuriferula.</title>
        <authorList>
            <person name="Mochizuki J."/>
            <person name="Kojima H."/>
            <person name="Fukui M."/>
        </authorList>
    </citation>
    <scope>NUCLEOTIDE SEQUENCE [LARGE SCALE GENOMIC DNA]</scope>
    <source>
        <strain evidence="9">SGTM</strain>
    </source>
</reference>
<dbReference type="PANTHER" id="PTHR42878">
    <property type="entry name" value="TWO-COMPONENT HISTIDINE KINASE"/>
    <property type="match status" value="1"/>
</dbReference>
<sequence length="423" mass="46845">MNESDCLRQLRDREYELKVLQEVGNAITSNLHLDVVLKLVAEKVRTLISADTLMIPMLDQVCENYTYAAASGKDADLIVGTSFSVNVGMCGWVLKNQRPLLYGESDQWPFQQKATTWEYGQISALLVPLVVGDRIIGGLSGTGKVNGASFTVRDMELLKLVSNQVGIAIENARLFDEVESLVASLESKVQGRTLALQVANQELEAFSYSVSHDLRAPLRSIDGFSLALLEDYADKLDAEGRNYLERLRANAKRMGQLIDALLGLSRVSRLDMQLSLIDVTALAQQIVNEFREAESDRVVDIQIETGLRAMADPYLVEVLLTNLLSNAWKYTGKVASAKINVFKSSWNGQSCFCISDNGAGFDMKRVDKLFQPFQRLHMESEFEGTGVGLATVQRIINRHGGWIRAEATPGNGAAFFFTLDQMT</sequence>
<dbReference type="PRINTS" id="PR00344">
    <property type="entry name" value="BCTRLSENSOR"/>
</dbReference>
<dbReference type="GO" id="GO:0007234">
    <property type="term" value="P:osmosensory signaling via phosphorelay pathway"/>
    <property type="evidence" value="ECO:0007669"/>
    <property type="project" value="TreeGrafter"/>
</dbReference>
<dbReference type="FunFam" id="3.30.565.10:FF:000006">
    <property type="entry name" value="Sensor histidine kinase WalK"/>
    <property type="match status" value="1"/>
</dbReference>
<keyword evidence="9" id="KW-1185">Reference proteome</keyword>
<dbReference type="SUPFAM" id="SSF47384">
    <property type="entry name" value="Homodimeric domain of signal transducing histidine kinase"/>
    <property type="match status" value="1"/>
</dbReference>
<dbReference type="KEGG" id="sniv:SFSGTM_22740"/>
<evidence type="ECO:0000256" key="6">
    <source>
        <dbReference type="ARBA" id="ARBA00022777"/>
    </source>
</evidence>
<dbReference type="Gene3D" id="3.30.565.10">
    <property type="entry name" value="Histidine kinase-like ATPase, C-terminal domain"/>
    <property type="match status" value="1"/>
</dbReference>
<dbReference type="AlphaFoldDB" id="A0A809RIZ3"/>
<dbReference type="PROSITE" id="PS50109">
    <property type="entry name" value="HIS_KIN"/>
    <property type="match status" value="1"/>
</dbReference>
<dbReference type="InterPro" id="IPR003594">
    <property type="entry name" value="HATPase_dom"/>
</dbReference>
<evidence type="ECO:0000256" key="5">
    <source>
        <dbReference type="ARBA" id="ARBA00022679"/>
    </source>
</evidence>
<dbReference type="InterPro" id="IPR004358">
    <property type="entry name" value="Sig_transdc_His_kin-like_C"/>
</dbReference>
<keyword evidence="4" id="KW-0597">Phosphoprotein</keyword>
<evidence type="ECO:0000313" key="8">
    <source>
        <dbReference type="EMBL" id="BBP01566.1"/>
    </source>
</evidence>
<dbReference type="RefSeq" id="WP_162085332.1">
    <property type="nucleotide sequence ID" value="NZ_AP021881.1"/>
</dbReference>
<gene>
    <name evidence="8" type="ORF">SFSGTM_22740</name>
</gene>
<dbReference type="InterPro" id="IPR003018">
    <property type="entry name" value="GAF"/>
</dbReference>
<dbReference type="SUPFAM" id="SSF55874">
    <property type="entry name" value="ATPase domain of HSP90 chaperone/DNA topoisomerase II/histidine kinase"/>
    <property type="match status" value="1"/>
</dbReference>
<dbReference type="Gene3D" id="3.30.450.40">
    <property type="match status" value="1"/>
</dbReference>
<evidence type="ECO:0000259" key="7">
    <source>
        <dbReference type="PROSITE" id="PS50109"/>
    </source>
</evidence>
<dbReference type="FunFam" id="1.10.287.130:FF:000070">
    <property type="entry name" value="Histidine kinase sensor protein"/>
    <property type="match status" value="1"/>
</dbReference>
<keyword evidence="6" id="KW-0418">Kinase</keyword>
<evidence type="ECO:0000256" key="4">
    <source>
        <dbReference type="ARBA" id="ARBA00022553"/>
    </source>
</evidence>
<dbReference type="InterPro" id="IPR036890">
    <property type="entry name" value="HATPase_C_sf"/>
</dbReference>
<feature type="domain" description="Histidine kinase" evidence="7">
    <location>
        <begin position="209"/>
        <end position="423"/>
    </location>
</feature>
<dbReference type="Pfam" id="PF01590">
    <property type="entry name" value="GAF"/>
    <property type="match status" value="1"/>
</dbReference>